<evidence type="ECO:0000313" key="2">
    <source>
        <dbReference type="EMBL" id="CEM41087.1"/>
    </source>
</evidence>
<dbReference type="EMBL" id="CDMZ01002168">
    <property type="protein sequence ID" value="CEM41087.1"/>
    <property type="molecule type" value="Genomic_DNA"/>
</dbReference>
<gene>
    <name evidence="2" type="ORF">Cvel_25770</name>
</gene>
<organism evidence="2">
    <name type="scientific">Chromera velia CCMP2878</name>
    <dbReference type="NCBI Taxonomy" id="1169474"/>
    <lineage>
        <taxon>Eukaryota</taxon>
        <taxon>Sar</taxon>
        <taxon>Alveolata</taxon>
        <taxon>Colpodellida</taxon>
        <taxon>Chromeraceae</taxon>
        <taxon>Chromera</taxon>
    </lineage>
</organism>
<proteinExistence type="predicted"/>
<evidence type="ECO:0000259" key="1">
    <source>
        <dbReference type="Pfam" id="PF07727"/>
    </source>
</evidence>
<feature type="domain" description="Reverse transcriptase Ty1/copia-type" evidence="1">
    <location>
        <begin position="60"/>
        <end position="281"/>
    </location>
</feature>
<dbReference type="InterPro" id="IPR013103">
    <property type="entry name" value="RVT_2"/>
</dbReference>
<dbReference type="VEuPathDB" id="CryptoDB:Cvel_25770"/>
<dbReference type="PhylomeDB" id="A0A0G4HAP1"/>
<accession>A0A0G4HAP1</accession>
<dbReference type="Pfam" id="PF07727">
    <property type="entry name" value="RVT_2"/>
    <property type="match status" value="1"/>
</dbReference>
<sequence>MRSIRRVPTSDVLCPAGSGHRATIPRERDQKKDQGWIDQEVYIRTPISEVLRNVPRVLRTEKLQDDGTRKFKARTIINGKQVPREGLSVATRLCPPKAVRIILQIASDACKRRGVDLSLQKADVVQAYLEAPLPLDRLPLAVISPSDHPDYGQFLWVLRKAVYGLPDAGKVFEDFLTSVLRSFGWKPTLFPGMWVLRRADGELRALLATYYDDLLILGISEDAAATIDPLKDIVIYGDYTDLSEGHFIGVQFNVSTTGVFCHQHNYVVSLVLPPDMAGSNRRADKPLPVGSTHEDGTSPLLSAAGVKVFRTLLGQVGYVASCTRLDIALMHSIYIRPSSDPTKLTAIEYGDSSFGNAASPHPQTGWVVFINNSPLIWKSRRQSRVARSTTRAEVLALEEGIDAALHFANCTAPFYSNIRVRIGCDAANVLSLLLSGASSSAERALLPIIQEMQDKACIVPLQAATDLVEQHRIGIFKIPTESNLSDLLTKALDLGALTHLMSPSPSCLGARLCLLFLLLRCVTAR</sequence>
<protein>
    <recommendedName>
        <fullName evidence="1">Reverse transcriptase Ty1/copia-type domain-containing protein</fullName>
    </recommendedName>
</protein>
<name>A0A0G4HAP1_9ALVE</name>
<dbReference type="AlphaFoldDB" id="A0A0G4HAP1"/>
<reference evidence="2" key="1">
    <citation type="submission" date="2014-11" db="EMBL/GenBank/DDBJ databases">
        <authorList>
            <person name="Otto D Thomas"/>
            <person name="Naeem Raeece"/>
        </authorList>
    </citation>
    <scope>NUCLEOTIDE SEQUENCE</scope>
</reference>